<accession>A0A1F8F5R5</accession>
<dbReference type="EMBL" id="MGJL01000013">
    <property type="protein sequence ID" value="OGN07978.1"/>
    <property type="molecule type" value="Genomic_DNA"/>
</dbReference>
<feature type="transmembrane region" description="Helical" evidence="1">
    <location>
        <begin position="6"/>
        <end position="29"/>
    </location>
</feature>
<evidence type="ECO:0000256" key="1">
    <source>
        <dbReference type="SAM" id="Phobius"/>
    </source>
</evidence>
<protein>
    <submittedName>
        <fullName evidence="2">Uncharacterized protein</fullName>
    </submittedName>
</protein>
<comment type="caution">
    <text evidence="2">The sequence shown here is derived from an EMBL/GenBank/DDBJ whole genome shotgun (WGS) entry which is preliminary data.</text>
</comment>
<dbReference type="Proteomes" id="UP000178023">
    <property type="component" value="Unassembled WGS sequence"/>
</dbReference>
<evidence type="ECO:0000313" key="2">
    <source>
        <dbReference type="EMBL" id="OGN07978.1"/>
    </source>
</evidence>
<reference evidence="2 3" key="1">
    <citation type="journal article" date="2016" name="Nat. Commun.">
        <title>Thousands of microbial genomes shed light on interconnected biogeochemical processes in an aquifer system.</title>
        <authorList>
            <person name="Anantharaman K."/>
            <person name="Brown C.T."/>
            <person name="Hug L.A."/>
            <person name="Sharon I."/>
            <person name="Castelle C.J."/>
            <person name="Probst A.J."/>
            <person name="Thomas B.C."/>
            <person name="Singh A."/>
            <person name="Wilkins M.J."/>
            <person name="Karaoz U."/>
            <person name="Brodie E.L."/>
            <person name="Williams K.H."/>
            <person name="Hubbard S.S."/>
            <person name="Banfield J.F."/>
        </authorList>
    </citation>
    <scope>NUCLEOTIDE SEQUENCE [LARGE SCALE GENOMIC DNA]</scope>
</reference>
<keyword evidence="1" id="KW-0812">Transmembrane</keyword>
<sequence>MVRNKHISVVVWIVLGIAAGTIVGVPSLTDFLKYGRYDKKDFIDAGAYQAVFLTNDQIYFGHLKNISSDYLILSDVYYVKVNEEGVGQLVKLGVIEPHGPKDAMTINRDQVLFWENLKFDSAVVKTIQNMQQKTK</sequence>
<keyword evidence="1" id="KW-0472">Membrane</keyword>
<organism evidence="2 3">
    <name type="scientific">Candidatus Yanofskybacteria bacterium RIFCSPHIGHO2_01_FULL_45_42</name>
    <dbReference type="NCBI Taxonomy" id="1802671"/>
    <lineage>
        <taxon>Bacteria</taxon>
        <taxon>Candidatus Yanofskyibacteriota</taxon>
    </lineage>
</organism>
<gene>
    <name evidence="2" type="ORF">A2750_01680</name>
</gene>
<evidence type="ECO:0000313" key="3">
    <source>
        <dbReference type="Proteomes" id="UP000178023"/>
    </source>
</evidence>
<dbReference type="AlphaFoldDB" id="A0A1F8F5R5"/>
<keyword evidence="1" id="KW-1133">Transmembrane helix</keyword>
<proteinExistence type="predicted"/>
<name>A0A1F8F5R5_9BACT</name>